<dbReference type="Pfam" id="PF00296">
    <property type="entry name" value="Bac_luciferase"/>
    <property type="match status" value="1"/>
</dbReference>
<reference evidence="4" key="1">
    <citation type="journal article" date="2019" name="Int. J. Syst. Evol. Microbiol.">
        <title>The Global Catalogue of Microorganisms (GCM) 10K type strain sequencing project: providing services to taxonomists for standard genome sequencing and annotation.</title>
        <authorList>
            <consortium name="The Broad Institute Genomics Platform"/>
            <consortium name="The Broad Institute Genome Sequencing Center for Infectious Disease"/>
            <person name="Wu L."/>
            <person name="Ma J."/>
        </authorList>
    </citation>
    <scope>NUCLEOTIDE SEQUENCE [LARGE SCALE GENOMIC DNA]</scope>
    <source>
        <strain evidence="4">JCM 18304</strain>
    </source>
</reference>
<dbReference type="CDD" id="cd01097">
    <property type="entry name" value="Tetrahydromethanopterin_reductase"/>
    <property type="match status" value="1"/>
</dbReference>
<feature type="domain" description="Luciferase-like" evidence="2">
    <location>
        <begin position="25"/>
        <end position="252"/>
    </location>
</feature>
<dbReference type="PANTHER" id="PTHR43244:SF1">
    <property type="entry name" value="5,10-METHYLENETETRAHYDROMETHANOPTERIN REDUCTASE"/>
    <property type="match status" value="1"/>
</dbReference>
<dbReference type="InterPro" id="IPR050564">
    <property type="entry name" value="F420-G6PD/mer"/>
</dbReference>
<organism evidence="3 4">
    <name type="scientific">Rugosimonospora acidiphila</name>
    <dbReference type="NCBI Taxonomy" id="556531"/>
    <lineage>
        <taxon>Bacteria</taxon>
        <taxon>Bacillati</taxon>
        <taxon>Actinomycetota</taxon>
        <taxon>Actinomycetes</taxon>
        <taxon>Micromonosporales</taxon>
        <taxon>Micromonosporaceae</taxon>
        <taxon>Rugosimonospora</taxon>
    </lineage>
</organism>
<dbReference type="Proteomes" id="UP001501570">
    <property type="component" value="Unassembled WGS sequence"/>
</dbReference>
<sequence length="333" mass="36447">MLAGGPRGGPPGEGGEQTMRIGYSLNSEEYAPADLIRQAELAEEAGFASLWIADHYHPWTGAQGQSPFVWSMIGALSRTLTIPIMTGVTCPIIRMHPAILAQAAATTAVLTGGRFIFGVGTGEALNEHIIGEKWPEARRRLAMLEEAIEIMRELWSGRVVTHHGAHYTVEHARLYTIPQQPIPVYVSGLGRTATELAARVGDGYVSTKPDPHGVARFRKDGGGSKPAVAGTKACWAPTRDEARQLAHRLWASDSLPGELAQVLPTPEHFEQASQLVTPDMLMMAYGPDLEPHLAMVESYRKAGYDTLHVGAVGPHYEEMIRLYRDEIIPRFRE</sequence>
<dbReference type="Gene3D" id="3.20.20.30">
    <property type="entry name" value="Luciferase-like domain"/>
    <property type="match status" value="1"/>
</dbReference>
<evidence type="ECO:0000313" key="3">
    <source>
        <dbReference type="EMBL" id="GAA5195883.1"/>
    </source>
</evidence>
<gene>
    <name evidence="3" type="ORF">GCM10023322_63590</name>
</gene>
<keyword evidence="4" id="KW-1185">Reference proteome</keyword>
<dbReference type="PANTHER" id="PTHR43244">
    <property type="match status" value="1"/>
</dbReference>
<dbReference type="InterPro" id="IPR019945">
    <property type="entry name" value="F420_G6P_DH-rel"/>
</dbReference>
<keyword evidence="1" id="KW-0560">Oxidoreductase</keyword>
<dbReference type="NCBIfam" id="TIGR03557">
    <property type="entry name" value="F420_G6P_family"/>
    <property type="match status" value="1"/>
</dbReference>
<name>A0ABP9SHH0_9ACTN</name>
<evidence type="ECO:0000313" key="4">
    <source>
        <dbReference type="Proteomes" id="UP001501570"/>
    </source>
</evidence>
<evidence type="ECO:0000256" key="1">
    <source>
        <dbReference type="ARBA" id="ARBA00023002"/>
    </source>
</evidence>
<protein>
    <submittedName>
        <fullName evidence="3">LLM class F420-dependent oxidoreductase</fullName>
    </submittedName>
</protein>
<dbReference type="SUPFAM" id="SSF51679">
    <property type="entry name" value="Bacterial luciferase-like"/>
    <property type="match status" value="1"/>
</dbReference>
<dbReference type="InterPro" id="IPR011251">
    <property type="entry name" value="Luciferase-like_dom"/>
</dbReference>
<dbReference type="InterPro" id="IPR036661">
    <property type="entry name" value="Luciferase-like_sf"/>
</dbReference>
<accession>A0ABP9SHH0</accession>
<proteinExistence type="predicted"/>
<dbReference type="EMBL" id="BAABJQ010000025">
    <property type="protein sequence ID" value="GAA5195883.1"/>
    <property type="molecule type" value="Genomic_DNA"/>
</dbReference>
<comment type="caution">
    <text evidence="3">The sequence shown here is derived from an EMBL/GenBank/DDBJ whole genome shotgun (WGS) entry which is preliminary data.</text>
</comment>
<evidence type="ECO:0000259" key="2">
    <source>
        <dbReference type="Pfam" id="PF00296"/>
    </source>
</evidence>